<organism evidence="1 2">
    <name type="scientific">Aestuariirhabdus litorea</name>
    <dbReference type="NCBI Taxonomy" id="2528527"/>
    <lineage>
        <taxon>Bacteria</taxon>
        <taxon>Pseudomonadati</taxon>
        <taxon>Pseudomonadota</taxon>
        <taxon>Gammaproteobacteria</taxon>
        <taxon>Oceanospirillales</taxon>
        <taxon>Aestuariirhabdaceae</taxon>
        <taxon>Aestuariirhabdus</taxon>
    </lineage>
</organism>
<evidence type="ECO:0000313" key="1">
    <source>
        <dbReference type="EMBL" id="RRJ82488.1"/>
    </source>
</evidence>
<evidence type="ECO:0000313" key="2">
    <source>
        <dbReference type="Proteomes" id="UP000280792"/>
    </source>
</evidence>
<gene>
    <name evidence="1" type="ORF">D0544_11480</name>
</gene>
<accession>A0A3P3VKU1</accession>
<sequence length="88" mass="9852">MPKERLYEQVNNLRKVIEDVEAADECTTAELRQIADEINHTLADPDLEAPSETLLNKLEEEAIRFGESHPAIATAARQVLELLKNIGV</sequence>
<comment type="caution">
    <text evidence="1">The sequence shown here is derived from an EMBL/GenBank/DDBJ whole genome shotgun (WGS) entry which is preliminary data.</text>
</comment>
<reference evidence="1 2" key="2">
    <citation type="submission" date="2018-12" db="EMBL/GenBank/DDBJ databases">
        <title>Simiduia agarivorans gen. nov., sp. nov., a marine, agarolytic bacterium isolated from shallow coastal water from Keelung, Taiwan.</title>
        <authorList>
            <person name="Shieh W.Y."/>
        </authorList>
    </citation>
    <scope>NUCLEOTIDE SEQUENCE [LARGE SCALE GENOMIC DNA]</scope>
    <source>
        <strain evidence="1 2">GTF-13</strain>
    </source>
</reference>
<proteinExistence type="predicted"/>
<protein>
    <submittedName>
        <fullName evidence="1">DUF4404 family protein</fullName>
    </submittedName>
</protein>
<dbReference type="EMBL" id="QWEZ01000002">
    <property type="protein sequence ID" value="RRJ82488.1"/>
    <property type="molecule type" value="Genomic_DNA"/>
</dbReference>
<name>A0A3P3VKU1_9GAMM</name>
<dbReference type="Proteomes" id="UP000280792">
    <property type="component" value="Unassembled WGS sequence"/>
</dbReference>
<dbReference type="Pfam" id="PF14357">
    <property type="entry name" value="DUF4404"/>
    <property type="match status" value="1"/>
</dbReference>
<dbReference type="RefSeq" id="WP_125016261.1">
    <property type="nucleotide sequence ID" value="NZ_QWEZ01000002.1"/>
</dbReference>
<dbReference type="InterPro" id="IPR025516">
    <property type="entry name" value="DUF4404"/>
</dbReference>
<dbReference type="AlphaFoldDB" id="A0A3P3VKU1"/>
<reference evidence="1 2" key="1">
    <citation type="submission" date="2018-08" db="EMBL/GenBank/DDBJ databases">
        <authorList>
            <person name="Khan S.A."/>
        </authorList>
    </citation>
    <scope>NUCLEOTIDE SEQUENCE [LARGE SCALE GENOMIC DNA]</scope>
    <source>
        <strain evidence="1 2">GTF-13</strain>
    </source>
</reference>
<keyword evidence="2" id="KW-1185">Reference proteome</keyword>